<evidence type="ECO:0000313" key="6">
    <source>
        <dbReference type="EMBL" id="KAF0740438.1"/>
    </source>
</evidence>
<keyword evidence="3" id="KW-0862">Zinc</keyword>
<evidence type="ECO:0000256" key="1">
    <source>
        <dbReference type="ARBA" id="ARBA00022723"/>
    </source>
</evidence>
<feature type="domain" description="ZZ-type" evidence="5">
    <location>
        <begin position="391"/>
        <end position="450"/>
    </location>
</feature>
<dbReference type="PANTHER" id="PTHR15090:SF8">
    <property type="entry name" value="ZZ-TYPE ZINC FINGER-CONTAINING PROTEIN"/>
    <property type="match status" value="1"/>
</dbReference>
<evidence type="ECO:0000313" key="7">
    <source>
        <dbReference type="Proteomes" id="UP000481153"/>
    </source>
</evidence>
<dbReference type="GO" id="GO:0008270">
    <property type="term" value="F:zinc ion binding"/>
    <property type="evidence" value="ECO:0007669"/>
    <property type="project" value="UniProtKB-KW"/>
</dbReference>
<protein>
    <recommendedName>
        <fullName evidence="5">ZZ-type domain-containing protein</fullName>
    </recommendedName>
</protein>
<dbReference type="CDD" id="cd02340">
    <property type="entry name" value="ZZ_NBR1_like"/>
    <property type="match status" value="2"/>
</dbReference>
<evidence type="ECO:0000256" key="2">
    <source>
        <dbReference type="ARBA" id="ARBA00022771"/>
    </source>
</evidence>
<dbReference type="EMBL" id="VJMJ01000052">
    <property type="protein sequence ID" value="KAF0740438.1"/>
    <property type="molecule type" value="Genomic_DNA"/>
</dbReference>
<dbReference type="SUPFAM" id="SSF57850">
    <property type="entry name" value="RING/U-box"/>
    <property type="match status" value="2"/>
</dbReference>
<proteinExistence type="predicted"/>
<gene>
    <name evidence="6" type="ORF">Ae201684_004173</name>
</gene>
<dbReference type="Gene3D" id="3.30.60.90">
    <property type="match status" value="2"/>
</dbReference>
<dbReference type="VEuPathDB" id="FungiDB:AeMF1_014936"/>
<keyword evidence="1" id="KW-0479">Metal-binding</keyword>
<dbReference type="AlphaFoldDB" id="A0A6G0XJG9"/>
<sequence length="518" mass="57354">MSGPFFPPTSSSTPLFGSPAPNMTNSPIFGSTYSAEGVESVANLSRNAQAKAWARERGLDIVNVSWEDCARNQGSCWGPCISDMTLVVNNRWMSVLRVPNFSDPIMSVPSSAIQVSVGNESPHEVPLTKISLEDYLKNISKYTELNTNSTLFVPHKDDQVVVSTQSCFLPIPTAGEVDFHVGLFNYQSTPSAPAVLVLVSTDAGTSAQVVEGNRRGDILYFNDRGTKRTFKAERLSTDRAKRGVETTGAMTQEEEARNYIMIVQIPLIKPVRFTAQECFASAPQRMKSAVAVSKARHRIPNKQMDEFADIANVEPAMVGLGSSHGPFPKLSKHADIKRDPSYPIRVTLQYYQATSNGVVTQSIIDNLARQMEEVKTKATWCGSLVVPQNPHMSVICDLCQNPIAGQVRYKCLVCPYYDLCEVCEAKPAGFTFAHYHPENHPFLKLKHDRYGASSYVEQNRSTLTHHGVMCTECYKPIVGILYQCTMCPTVHLCEVCELTKGHANFTHPLLKIFHSHKP</sequence>
<keyword evidence="2 4" id="KW-0863">Zinc-finger</keyword>
<keyword evidence="7" id="KW-1185">Reference proteome</keyword>
<comment type="caution">
    <text evidence="6">The sequence shown here is derived from an EMBL/GenBank/DDBJ whole genome shotgun (WGS) entry which is preliminary data.</text>
</comment>
<dbReference type="PANTHER" id="PTHR15090">
    <property type="entry name" value="SEQUESTOSOME 1-RELATED"/>
    <property type="match status" value="1"/>
</dbReference>
<dbReference type="InterPro" id="IPR052260">
    <property type="entry name" value="Autophagy_Rcpt_SigReg"/>
</dbReference>
<dbReference type="InterPro" id="IPR000433">
    <property type="entry name" value="Znf_ZZ"/>
</dbReference>
<organism evidence="6 7">
    <name type="scientific">Aphanomyces euteiches</name>
    <dbReference type="NCBI Taxonomy" id="100861"/>
    <lineage>
        <taxon>Eukaryota</taxon>
        <taxon>Sar</taxon>
        <taxon>Stramenopiles</taxon>
        <taxon>Oomycota</taxon>
        <taxon>Saprolegniomycetes</taxon>
        <taxon>Saprolegniales</taxon>
        <taxon>Verrucalvaceae</taxon>
        <taxon>Aphanomyces</taxon>
    </lineage>
</organism>
<dbReference type="InterPro" id="IPR043145">
    <property type="entry name" value="Znf_ZZ_sf"/>
</dbReference>
<accession>A0A6G0XJG9</accession>
<evidence type="ECO:0000259" key="5">
    <source>
        <dbReference type="PROSITE" id="PS50135"/>
    </source>
</evidence>
<evidence type="ECO:0000256" key="3">
    <source>
        <dbReference type="ARBA" id="ARBA00022833"/>
    </source>
</evidence>
<name>A0A6G0XJG9_9STRA</name>
<dbReference type="SMART" id="SM00291">
    <property type="entry name" value="ZnF_ZZ"/>
    <property type="match status" value="2"/>
</dbReference>
<evidence type="ECO:0000256" key="4">
    <source>
        <dbReference type="PROSITE-ProRule" id="PRU00228"/>
    </source>
</evidence>
<dbReference type="Pfam" id="PF00569">
    <property type="entry name" value="ZZ"/>
    <property type="match status" value="2"/>
</dbReference>
<dbReference type="Proteomes" id="UP000481153">
    <property type="component" value="Unassembled WGS sequence"/>
</dbReference>
<dbReference type="PROSITE" id="PS50135">
    <property type="entry name" value="ZF_ZZ_2"/>
    <property type="match status" value="1"/>
</dbReference>
<reference evidence="6 7" key="1">
    <citation type="submission" date="2019-07" db="EMBL/GenBank/DDBJ databases">
        <title>Genomics analysis of Aphanomyces spp. identifies a new class of oomycete effector associated with host adaptation.</title>
        <authorList>
            <person name="Gaulin E."/>
        </authorList>
    </citation>
    <scope>NUCLEOTIDE SEQUENCE [LARGE SCALE GENOMIC DNA]</scope>
    <source>
        <strain evidence="6 7">ATCC 201684</strain>
    </source>
</reference>